<dbReference type="PROSITE" id="PS50082">
    <property type="entry name" value="WD_REPEATS_2"/>
    <property type="match status" value="1"/>
</dbReference>
<dbReference type="FunFam" id="1.20.940.10:FF:000001">
    <property type="entry name" value="Protein transport protein Sec31A isoform A"/>
    <property type="match status" value="1"/>
</dbReference>
<dbReference type="PANTHER" id="PTHR13923:SF23">
    <property type="entry name" value="PROTEIN TRANSPORT PROTEIN SEC31A"/>
    <property type="match status" value="1"/>
</dbReference>
<dbReference type="FunFam" id="1.25.40.1030:FF:000001">
    <property type="entry name" value="protein transport protein Sec31A isoform X3"/>
    <property type="match status" value="1"/>
</dbReference>
<keyword evidence="5" id="KW-0963">Cytoplasm</keyword>
<keyword evidence="7" id="KW-0677">Repeat</keyword>
<dbReference type="SMART" id="SM00320">
    <property type="entry name" value="WD40"/>
    <property type="match status" value="6"/>
</dbReference>
<keyword evidence="21" id="KW-1185">Reference proteome</keyword>
<feature type="domain" description="Sec16 Sec23-binding" evidence="20">
    <location>
        <begin position="581"/>
        <end position="775"/>
    </location>
</feature>
<dbReference type="InterPro" id="IPR036322">
    <property type="entry name" value="WD40_repeat_dom_sf"/>
</dbReference>
<evidence type="ECO:0000256" key="12">
    <source>
        <dbReference type="ARBA" id="ARBA00023329"/>
    </source>
</evidence>
<dbReference type="Gene3D" id="2.130.10.10">
    <property type="entry name" value="YVTN repeat-like/Quinoprotein amine dehydrogenase"/>
    <property type="match status" value="1"/>
</dbReference>
<dbReference type="GO" id="GO:0007029">
    <property type="term" value="P:endoplasmic reticulum organization"/>
    <property type="evidence" value="ECO:0007669"/>
    <property type="project" value="TreeGrafter"/>
</dbReference>
<evidence type="ECO:0000259" key="20">
    <source>
        <dbReference type="Pfam" id="PF12931"/>
    </source>
</evidence>
<keyword evidence="10" id="KW-0653">Protein transport</keyword>
<evidence type="ECO:0000256" key="18">
    <source>
        <dbReference type="PROSITE-ProRule" id="PRU00221"/>
    </source>
</evidence>
<keyword evidence="11" id="KW-0472">Membrane</keyword>
<dbReference type="Proteomes" id="UP000248480">
    <property type="component" value="Unplaced"/>
</dbReference>
<comment type="subcellular location">
    <subcellularLocation>
        <location evidence="1">Cytoplasmic vesicle</location>
        <location evidence="1">COPII-coated vesicle membrane</location>
        <topology evidence="1">Peripheral membrane protein</topology>
        <orientation evidence="1">Cytoplasmic side</orientation>
    </subcellularLocation>
    <subcellularLocation>
        <location evidence="2">Endoplasmic reticulum membrane</location>
        <topology evidence="2">Peripheral membrane protein</topology>
    </subcellularLocation>
</comment>
<feature type="repeat" description="WD" evidence="18">
    <location>
        <begin position="126"/>
        <end position="168"/>
    </location>
</feature>
<keyword evidence="8" id="KW-0256">Endoplasmic reticulum</keyword>
<evidence type="ECO:0000256" key="17">
    <source>
        <dbReference type="ARBA" id="ARBA00062896"/>
    </source>
</evidence>
<organism evidence="21 22">
    <name type="scientific">Trichechus manatus latirostris</name>
    <name type="common">Florida manatee</name>
    <dbReference type="NCBI Taxonomy" id="127582"/>
    <lineage>
        <taxon>Eukaryota</taxon>
        <taxon>Metazoa</taxon>
        <taxon>Chordata</taxon>
        <taxon>Craniata</taxon>
        <taxon>Vertebrata</taxon>
        <taxon>Euteleostomi</taxon>
        <taxon>Mammalia</taxon>
        <taxon>Eutheria</taxon>
        <taxon>Afrotheria</taxon>
        <taxon>Sirenia</taxon>
        <taxon>Trichechidae</taxon>
        <taxon>Trichechus</taxon>
    </lineage>
</organism>
<dbReference type="RefSeq" id="XP_023593356.1">
    <property type="nucleotide sequence ID" value="XM_023737588.1"/>
</dbReference>
<feature type="compositionally biased region" description="Polar residues" evidence="19">
    <location>
        <begin position="923"/>
        <end position="942"/>
    </location>
</feature>
<evidence type="ECO:0000256" key="16">
    <source>
        <dbReference type="ARBA" id="ARBA00043112"/>
    </source>
</evidence>
<dbReference type="InterPro" id="IPR001680">
    <property type="entry name" value="WD40_rpt"/>
</dbReference>
<feature type="region of interest" description="Disordered" evidence="19">
    <location>
        <begin position="922"/>
        <end position="942"/>
    </location>
</feature>
<sequence length="1112" mass="122567">MWNVLFTRMKLKEVDRTAMQAWSPAQNHPIYLATGTSAQQLDATFSTSASLEIFELDLSDPSLDMKSCATFSSSHRYHKLIWGPHKMDSKGNVSGVLIAGGENGNIILYDPSKIIAGDKEVVIAQNDKHTGPVRALDVNIFQTNLVASGANESEIYIWDLNNFATPMTPGAKTQPPEDISCIAWNRQVQHILASASPSGRATVWDLRKNEPIIKVSDHNNRMHCSGLAWHPDVATQMVLASEDDRLPVIQMWDLRFATSPLRVLENHARGILAIAWSMADPELLLSCGKDAKILCSNPNTGEVLYELPTSTQWCFDIQWCPRNPAVLSAASFDGRISVYSIMGGSTDGLRQKQVDKLSSSFGNLDPFGTGQPLPPLQIPQQTAQHSIVLPLKKPPKWIRRPVGASFSFGGKLVTFENVRMLSQQGAEPQQQHHHVVISQVVTEKEFLSRSDQLQQVVQSQGFVSYCQKKIEASQTEFEKNVWSFLKVNFEDDSRGKYLELLGYRKEDLGKKIALALNKMDGPDVAVKDSDQVAQSDGEENSAAEEQLLGERIKEEKQESEFLPSAGGTFNISVSGDIDGLITQALLMGNFESAVDLCLHDNRMADAIILAIAGGQELLARTQKKYFAKSQSKITRLITAVVMKNWKEIVESCDLNNWREALAAILTYAKPDEFSALCDLLGTRLESEGDSLLQTQACLCYICAGNVEKLVACWTKAQDGSNPLSLQDLIEKVVILRKAVQLTQTMDTSTVGVLLAEKMSQYASLLAAQGSIAAALAFLPENTNQANIVQLRDRLCRAQGEPVPRHETPKIPYERHQLPKGRPGPTAGHTQMPRVPAQQYYPHGENPPPPGFIMHGNVNPNTAQLPTSPGHMHTQVPPYPQPQRPQNGWNDPPALNRVPKKKMPENFMPPVPITSPIMNPLGDPQSQMLQQQPSAPVPLSNQASFSRPHLSGGQPFHGIQQPLGQPGIPPSFSKPNIEGAPGAPIGNTIQHVQSLPTEKITKKPIPNEHLILKTTFEDLIQRCLSSATDPQTKRKLDDASKRLEFLYDKLREQTLSPTIINGLHNIARSIETRNYAEGLTIHTHIVSTSNFSETSAFMPVLKVVLTQANKLGV</sequence>
<evidence type="ECO:0000256" key="1">
    <source>
        <dbReference type="ARBA" id="ARBA00004299"/>
    </source>
</evidence>
<evidence type="ECO:0000256" key="4">
    <source>
        <dbReference type="ARBA" id="ARBA00022448"/>
    </source>
</evidence>
<dbReference type="GO" id="GO:0070971">
    <property type="term" value="C:endoplasmic reticulum exit site"/>
    <property type="evidence" value="ECO:0007669"/>
    <property type="project" value="TreeGrafter"/>
</dbReference>
<keyword evidence="12" id="KW-0968">Cytoplasmic vesicle</keyword>
<proteinExistence type="inferred from homology"/>
<evidence type="ECO:0000256" key="14">
    <source>
        <dbReference type="ARBA" id="ARBA00039468"/>
    </source>
</evidence>
<comment type="similarity">
    <text evidence="3">Belongs to the WD repeat SEC31 family.</text>
</comment>
<dbReference type="AlphaFoldDB" id="A0A2Y9RIG6"/>
<dbReference type="FunFam" id="2.130.10.10:FF:000009">
    <property type="entry name" value="Protein transport protein Sec31A isoform A"/>
    <property type="match status" value="1"/>
</dbReference>
<comment type="subunit">
    <text evidence="17">COPII is composed of at least 5 proteins: the SEC23/24 complex, the SEC13/31 complex and SAR1. SEC13 and SEC31 make a 2:2 tetramer that forms the edge element of the COPII outer coat. The tetramer self-assembles in multiple copies to form the complete polyhedral cage. Interacts (via WD 8) with SEC13. Interacts with PDCD6; interaction takes place in response to cytosolic calcium increase and leads to bridge together the BCR(KLHL12) complex and SEC31A, leading to monoubiquitination. Interacts with KLHL12.</text>
</comment>
<evidence type="ECO:0000256" key="6">
    <source>
        <dbReference type="ARBA" id="ARBA00022574"/>
    </source>
</evidence>
<dbReference type="InterPro" id="IPR040251">
    <property type="entry name" value="SEC31-like"/>
</dbReference>
<dbReference type="GO" id="GO:0090110">
    <property type="term" value="P:COPII-coated vesicle cargo loading"/>
    <property type="evidence" value="ECO:0007669"/>
    <property type="project" value="TreeGrafter"/>
</dbReference>
<evidence type="ECO:0000256" key="7">
    <source>
        <dbReference type="ARBA" id="ARBA00022737"/>
    </source>
</evidence>
<dbReference type="Pfam" id="PF12931">
    <property type="entry name" value="TPR_Sec16"/>
    <property type="match status" value="1"/>
</dbReference>
<keyword evidence="4" id="KW-0813">Transport</keyword>
<dbReference type="Gene3D" id="1.20.940.10">
    <property type="entry name" value="Functional domain of the splicing factor Prp18"/>
    <property type="match status" value="1"/>
</dbReference>
<evidence type="ECO:0000256" key="9">
    <source>
        <dbReference type="ARBA" id="ARBA00022892"/>
    </source>
</evidence>
<evidence type="ECO:0000313" key="21">
    <source>
        <dbReference type="Proteomes" id="UP000248480"/>
    </source>
</evidence>
<evidence type="ECO:0000256" key="8">
    <source>
        <dbReference type="ARBA" id="ARBA00022824"/>
    </source>
</evidence>
<comment type="function">
    <text evidence="13">Component of the coat protein complex II (COPII) which promotes the formation of transport vesicles from the endoplasmic reticulum (ER). The coat has two main functions, the physical deformation of the endoplasmic reticulum membrane into vesicles and the selection of cargo molecules.</text>
</comment>
<evidence type="ECO:0000256" key="10">
    <source>
        <dbReference type="ARBA" id="ARBA00022927"/>
    </source>
</evidence>
<evidence type="ECO:0000256" key="5">
    <source>
        <dbReference type="ARBA" id="ARBA00022490"/>
    </source>
</evidence>
<keyword evidence="9" id="KW-0931">ER-Golgi transport</keyword>
<evidence type="ECO:0000256" key="19">
    <source>
        <dbReference type="SAM" id="MobiDB-lite"/>
    </source>
</evidence>
<dbReference type="InterPro" id="IPR015943">
    <property type="entry name" value="WD40/YVTN_repeat-like_dom_sf"/>
</dbReference>
<evidence type="ECO:0000256" key="15">
    <source>
        <dbReference type="ARBA" id="ARBA00041470"/>
    </source>
</evidence>
<evidence type="ECO:0000256" key="11">
    <source>
        <dbReference type="ARBA" id="ARBA00023136"/>
    </source>
</evidence>
<dbReference type="GO" id="GO:0005198">
    <property type="term" value="F:structural molecule activity"/>
    <property type="evidence" value="ECO:0007669"/>
    <property type="project" value="TreeGrafter"/>
</dbReference>
<dbReference type="CTD" id="22872"/>
<dbReference type="GO" id="GO:0015031">
    <property type="term" value="P:protein transport"/>
    <property type="evidence" value="ECO:0007669"/>
    <property type="project" value="UniProtKB-KW"/>
</dbReference>
<dbReference type="GeneID" id="101343451"/>
<evidence type="ECO:0000313" key="22">
    <source>
        <dbReference type="RefSeq" id="XP_023593356.1"/>
    </source>
</evidence>
<name>A0A2Y9RIG6_TRIMA</name>
<evidence type="ECO:0000256" key="2">
    <source>
        <dbReference type="ARBA" id="ARBA00004406"/>
    </source>
</evidence>
<dbReference type="InterPro" id="IPR024298">
    <property type="entry name" value="Sec16_Sec23-bd"/>
</dbReference>
<evidence type="ECO:0000256" key="3">
    <source>
        <dbReference type="ARBA" id="ARBA00009358"/>
    </source>
</evidence>
<keyword evidence="6 18" id="KW-0853">WD repeat</keyword>
<dbReference type="GO" id="GO:0030127">
    <property type="term" value="C:COPII vesicle coat"/>
    <property type="evidence" value="ECO:0007669"/>
    <property type="project" value="TreeGrafter"/>
</dbReference>
<protein>
    <recommendedName>
        <fullName evidence="14">Protein transport protein Sec31A</fullName>
    </recommendedName>
    <alternativeName>
        <fullName evidence="16">SEC31-like protein 1</fullName>
    </alternativeName>
    <alternativeName>
        <fullName evidence="15">SEC31-related protein A</fullName>
    </alternativeName>
</protein>
<dbReference type="Gene3D" id="1.25.40.1030">
    <property type="match status" value="1"/>
</dbReference>
<accession>A0A2Y9RIG6</accession>
<gene>
    <name evidence="22" type="primary">SEC31A</name>
</gene>
<dbReference type="GO" id="GO:0005789">
    <property type="term" value="C:endoplasmic reticulum membrane"/>
    <property type="evidence" value="ECO:0007669"/>
    <property type="project" value="UniProtKB-SubCell"/>
</dbReference>
<reference evidence="22" key="1">
    <citation type="submission" date="2025-08" db="UniProtKB">
        <authorList>
            <consortium name="RefSeq"/>
        </authorList>
    </citation>
    <scope>IDENTIFICATION</scope>
</reference>
<dbReference type="SUPFAM" id="SSF50978">
    <property type="entry name" value="WD40 repeat-like"/>
    <property type="match status" value="1"/>
</dbReference>
<evidence type="ECO:0000256" key="13">
    <source>
        <dbReference type="ARBA" id="ARBA00025471"/>
    </source>
</evidence>
<dbReference type="PANTHER" id="PTHR13923">
    <property type="entry name" value="SEC31-RELATED PROTEIN"/>
    <property type="match status" value="1"/>
</dbReference>